<reference evidence="2 3" key="1">
    <citation type="journal article" date="2016" name="BMC Genomics">
        <title>Comparative genomics reveals Cyclospora cayetanensis possesses coccidia-like metabolism and invasion components but unique surface antigens.</title>
        <authorList>
            <person name="Liu S."/>
            <person name="Wang L."/>
            <person name="Zheng H."/>
            <person name="Xu Z."/>
            <person name="Roellig D.M."/>
            <person name="Li N."/>
            <person name="Frace M.A."/>
            <person name="Tang K."/>
            <person name="Arrowood M.J."/>
            <person name="Moss D.M."/>
            <person name="Zhang L."/>
            <person name="Feng Y."/>
            <person name="Xiao L."/>
        </authorList>
    </citation>
    <scope>NUCLEOTIDE SEQUENCE [LARGE SCALE GENOMIC DNA]</scope>
    <source>
        <strain evidence="2 3">CHN_HEN01</strain>
    </source>
</reference>
<dbReference type="VEuPathDB" id="ToxoDB:LOC34624533"/>
<organism evidence="2 3">
    <name type="scientific">Cyclospora cayetanensis</name>
    <dbReference type="NCBI Taxonomy" id="88456"/>
    <lineage>
        <taxon>Eukaryota</taxon>
        <taxon>Sar</taxon>
        <taxon>Alveolata</taxon>
        <taxon>Apicomplexa</taxon>
        <taxon>Conoidasida</taxon>
        <taxon>Coccidia</taxon>
        <taxon>Eucoccidiorida</taxon>
        <taxon>Eimeriorina</taxon>
        <taxon>Eimeriidae</taxon>
        <taxon>Cyclospora</taxon>
    </lineage>
</organism>
<dbReference type="EMBL" id="JROU02000865">
    <property type="protein sequence ID" value="OEH78073.1"/>
    <property type="molecule type" value="Genomic_DNA"/>
</dbReference>
<name>A0A1D3D3P7_9EIME</name>
<evidence type="ECO:0000313" key="2">
    <source>
        <dbReference type="EMBL" id="OEH78073.1"/>
    </source>
</evidence>
<evidence type="ECO:0000313" key="3">
    <source>
        <dbReference type="Proteomes" id="UP000095192"/>
    </source>
</evidence>
<dbReference type="VEuPathDB" id="ToxoDB:cyc_08987"/>
<keyword evidence="3" id="KW-1185">Reference proteome</keyword>
<proteinExistence type="predicted"/>
<feature type="compositionally biased region" description="Low complexity" evidence="1">
    <location>
        <begin position="293"/>
        <end position="307"/>
    </location>
</feature>
<dbReference type="AlphaFoldDB" id="A0A1D3D3P7"/>
<comment type="caution">
    <text evidence="2">The sequence shown here is derived from an EMBL/GenBank/DDBJ whole genome shotgun (WGS) entry which is preliminary data.</text>
</comment>
<evidence type="ECO:0000256" key="1">
    <source>
        <dbReference type="SAM" id="MobiDB-lite"/>
    </source>
</evidence>
<feature type="region of interest" description="Disordered" evidence="1">
    <location>
        <begin position="293"/>
        <end position="327"/>
    </location>
</feature>
<protein>
    <submittedName>
        <fullName evidence="2">Uncharacterized protein</fullName>
    </submittedName>
</protein>
<accession>A0A1D3D3P7</accession>
<dbReference type="InParanoid" id="A0A1D3D3P7"/>
<feature type="compositionally biased region" description="Low complexity" evidence="1">
    <location>
        <begin position="318"/>
        <end position="327"/>
    </location>
</feature>
<dbReference type="Proteomes" id="UP000095192">
    <property type="component" value="Unassembled WGS sequence"/>
</dbReference>
<sequence length="522" mass="55867">MDSAAATADAVRASDAAEQDDEDEAVTLAAVFIGQALLANLMSLLPSIGDPRVHGRIGGLEATASALQDSLSFNLFVEVLQQVQQQNLLPTLLLLRIVGYSNADLRKSLSPQQQRRVWQLQQQAAEGKWVPQNAAAAAFAATHLETEGAQEDCATDRSASSSKIGRRKKKWAQRPLYVPPLQLQRSLRTLCRLLPQLRRLELLHPQAAATAPTQAGAAPAFSRLHRLIAYVSPFSVLAESLGFQLLSIKITELLQCCACCCSGWCSASKLCSSHGMHCTEASGGMRRINGSGVSGIDSSSSVDSSAESSEDSGKEQQCSSVKCSSPPSSACCSSSKLPPRSFGEADGISGVLRRTACARCDFCPAVAAGELCKRLYVLESVIFSRAEELLSRSTTAAAAYSESEFAGSTGFHKKPVQITTQGLGGLELPQGILSCGLYFLQLLRQTNHRETLAERGGSRGDRQLRKSLSVRKNLVVARKRAAEKLALDVLLDVARHLGVASSLPSLPLVCTTRTRLMEREGG</sequence>
<gene>
    <name evidence="2" type="ORF">cyc_08987</name>
</gene>